<feature type="domain" description="Reverse transcriptase" evidence="14">
    <location>
        <begin position="396"/>
        <end position="699"/>
    </location>
</feature>
<dbReference type="EMBL" id="HE806320">
    <property type="protein sequence ID" value="CCH61189.1"/>
    <property type="molecule type" value="Genomic_DNA"/>
</dbReference>
<keyword evidence="5 13" id="KW-0808">Transferase</keyword>
<evidence type="ECO:0000256" key="12">
    <source>
        <dbReference type="ARBA" id="ARBA00048173"/>
    </source>
</evidence>
<dbReference type="GeneID" id="14496182"/>
<evidence type="ECO:0000313" key="16">
    <source>
        <dbReference type="Proteomes" id="UP000002866"/>
    </source>
</evidence>
<keyword evidence="7 13" id="KW-0479">Metal-binding</keyword>
<comment type="catalytic activity">
    <reaction evidence="12 13">
        <text>DNA(n) + a 2'-deoxyribonucleoside 5'-triphosphate = DNA(n+1) + diphosphate</text>
        <dbReference type="Rhea" id="RHEA:22508"/>
        <dbReference type="Rhea" id="RHEA-COMP:17339"/>
        <dbReference type="Rhea" id="RHEA-COMP:17340"/>
        <dbReference type="ChEBI" id="CHEBI:33019"/>
        <dbReference type="ChEBI" id="CHEBI:61560"/>
        <dbReference type="ChEBI" id="CHEBI:173112"/>
        <dbReference type="EC" id="2.7.7.49"/>
    </reaction>
</comment>
<sequence>MESLYSFLTSLDDSKIDSLETYNDFSFFEFLNTHFIVKNSNVLTLPINISITSNFVDTINQCITFLLDKKLFNNLLTFGYKFTQNTSELLSNKSINTNVHILKSVNWKILFNAIKDPLVFMDLLLNYSVFHFNYNLNCYIQIVGNKLNRPHSPPTWVLKKSHKNDLSTKHISLRYASFRDRHFNELKNLLKRTQCIFPSDLLSTLPSSVKYSIELNYKSIYKNFNSILKQNLPIKFLNKFCPKQSYNYHLENATPSKDVVRFIILLLEKLIPQKLFGSKKNKSIIFSNLSSFISLPIGGSISISDVMMNIQVTKFSWLHKLSSSSLNDFQLLTNLVHHFVYWLFTFLISNLISIHFYATNVSSKVEILYFRQDTWHSISKSFIKSYFMKYLLRSPFTSILSDNSNLENASKLRIIPKSANGEFRVLSTPYRSTNSNIIYHSLKKPVILILKYLRTKRETRYRRIQSVNEIPLAIQYFKSKLEKKFDKSLPAIYFMKFDMDSCYDSIPRTKLISILDDLLSKEDGFHLRSQTIYNYQTNKSKISYSINETLQGTPNDILVDNVLTKYYSNSDVRRLVYDEIFQTTMYYKNRPYIRKDGLFQGSHFSGLLVDILYDDLLESYDVFHCNTTNDERLLLRIADDFLVMSTNKKQIEEINQVAREGFMEYNASVKLEKILNLSSQEYAETNKDTTIFQFCGLNINFCNLNVWKESTSLNILQVNSSSIKTIYKRLKWIFQIRLSYNTLNMEINNNDTICLQIKIIIENISKILINSLQNNKNNNTRNNEIKMKYFLNFINYTIESTNNVTNMNYKNVIIHEFIRNFLPNQSKFSKEIKCLNNIV</sequence>
<dbReference type="GO" id="GO:0000333">
    <property type="term" value="C:telomerase catalytic core complex"/>
    <property type="evidence" value="ECO:0007669"/>
    <property type="project" value="EnsemblFungi"/>
</dbReference>
<dbReference type="eggNOG" id="KOG1005">
    <property type="taxonomic scope" value="Eukaryota"/>
</dbReference>
<dbReference type="Gene3D" id="1.10.132.70">
    <property type="match status" value="1"/>
</dbReference>
<dbReference type="SMART" id="SM00975">
    <property type="entry name" value="Telomerase_RBD"/>
    <property type="match status" value="1"/>
</dbReference>
<dbReference type="GO" id="GO:0003720">
    <property type="term" value="F:telomerase activity"/>
    <property type="evidence" value="ECO:0007669"/>
    <property type="project" value="EnsemblFungi"/>
</dbReference>
<evidence type="ECO:0000256" key="1">
    <source>
        <dbReference type="ARBA" id="ARBA00008001"/>
    </source>
</evidence>
<keyword evidence="16" id="KW-1185">Reference proteome</keyword>
<dbReference type="InterPro" id="IPR000477">
    <property type="entry name" value="RT_dom"/>
</dbReference>
<comment type="subcellular location">
    <subcellularLocation>
        <location evidence="13">Nucleus</location>
    </subcellularLocation>
    <subcellularLocation>
        <location evidence="13">Chromosome</location>
        <location evidence="13">Telomere</location>
    </subcellularLocation>
</comment>
<dbReference type="OrthoDB" id="289721at2759"/>
<dbReference type="FunCoup" id="I2H487">
    <property type="interactions" value="337"/>
</dbReference>
<keyword evidence="8 13" id="KW-0460">Magnesium</keyword>
<dbReference type="AlphaFoldDB" id="I2H487"/>
<dbReference type="Proteomes" id="UP000002866">
    <property type="component" value="Chromosome 5"/>
</dbReference>
<dbReference type="HOGENOM" id="CLU_012565_0_0_1"/>
<dbReference type="CDD" id="cd01648">
    <property type="entry name" value="TERT"/>
    <property type="match status" value="1"/>
</dbReference>
<dbReference type="InterPro" id="IPR021891">
    <property type="entry name" value="Telomerase_RBD"/>
</dbReference>
<dbReference type="InterPro" id="IPR003545">
    <property type="entry name" value="Telomerase_RT"/>
</dbReference>
<gene>
    <name evidence="15" type="primary">TBLA0E01290</name>
    <name evidence="15" type="ORF">TBLA_0E01290</name>
</gene>
<proteinExistence type="inferred from homology"/>
<dbReference type="GO" id="GO:0007004">
    <property type="term" value="P:telomere maintenance via telomerase"/>
    <property type="evidence" value="ECO:0007669"/>
    <property type="project" value="EnsemblFungi"/>
</dbReference>
<dbReference type="EC" id="2.7.7.49" evidence="2 13"/>
<organism evidence="15 16">
    <name type="scientific">Henningerozyma blattae (strain ATCC 34711 / CBS 6284 / DSM 70876 / NBRC 10599 / NRRL Y-10934 / UCD 77-7)</name>
    <name type="common">Yeast</name>
    <name type="synonym">Tetrapisispora blattae</name>
    <dbReference type="NCBI Taxonomy" id="1071380"/>
    <lineage>
        <taxon>Eukaryota</taxon>
        <taxon>Fungi</taxon>
        <taxon>Dikarya</taxon>
        <taxon>Ascomycota</taxon>
        <taxon>Saccharomycotina</taxon>
        <taxon>Saccharomycetes</taxon>
        <taxon>Saccharomycetales</taxon>
        <taxon>Saccharomycetaceae</taxon>
        <taxon>Henningerozyma</taxon>
    </lineage>
</organism>
<dbReference type="SUPFAM" id="SSF56672">
    <property type="entry name" value="DNA/RNA polymerases"/>
    <property type="match status" value="1"/>
</dbReference>
<evidence type="ECO:0000313" key="15">
    <source>
        <dbReference type="EMBL" id="CCH61189.1"/>
    </source>
</evidence>
<protein>
    <recommendedName>
        <fullName evidence="3 13">Telomerase reverse transcriptase</fullName>
        <ecNumber evidence="2 13">2.7.7.49</ecNumber>
    </recommendedName>
    <alternativeName>
        <fullName evidence="13">Telomerase catalytic subunit</fullName>
    </alternativeName>
</protein>
<comment type="function">
    <text evidence="13">Telomerase is a ribonucleoprotein enzyme essential for the replication of chromosome termini in most eukaryotes. It elongates telomeres. It is a reverse transcriptase that adds simple sequence repeats to chromosome ends by copying a template sequence within the RNA component of the enzyme.</text>
</comment>
<comment type="similarity">
    <text evidence="1 13">Belongs to the reverse transcriptase family. Telomerase subfamily.</text>
</comment>
<keyword evidence="10 13" id="KW-0695">RNA-directed DNA polymerase</keyword>
<dbReference type="Pfam" id="PF12009">
    <property type="entry name" value="Telomerase_RBD"/>
    <property type="match status" value="1"/>
</dbReference>
<evidence type="ECO:0000256" key="9">
    <source>
        <dbReference type="ARBA" id="ARBA00022895"/>
    </source>
</evidence>
<dbReference type="RefSeq" id="XP_004180708.1">
    <property type="nucleotide sequence ID" value="XM_004180660.1"/>
</dbReference>
<evidence type="ECO:0000256" key="7">
    <source>
        <dbReference type="ARBA" id="ARBA00022723"/>
    </source>
</evidence>
<keyword evidence="9 13" id="KW-0779">Telomere</keyword>
<evidence type="ECO:0000256" key="5">
    <source>
        <dbReference type="ARBA" id="ARBA00022679"/>
    </source>
</evidence>
<evidence type="ECO:0000256" key="6">
    <source>
        <dbReference type="ARBA" id="ARBA00022695"/>
    </source>
</evidence>
<accession>I2H487</accession>
<evidence type="ECO:0000256" key="10">
    <source>
        <dbReference type="ARBA" id="ARBA00022918"/>
    </source>
</evidence>
<dbReference type="OMA" id="CYDSIPR"/>
<dbReference type="PANTHER" id="PTHR12066:SF0">
    <property type="entry name" value="TELOMERASE REVERSE TRANSCRIPTASE"/>
    <property type="match status" value="1"/>
</dbReference>
<dbReference type="PANTHER" id="PTHR12066">
    <property type="entry name" value="TELOMERASE REVERSE TRANSCRIPTASE"/>
    <property type="match status" value="1"/>
</dbReference>
<dbReference type="GO" id="GO:0042162">
    <property type="term" value="F:telomeric DNA binding"/>
    <property type="evidence" value="ECO:0007669"/>
    <property type="project" value="EnsemblFungi"/>
</dbReference>
<dbReference type="GO" id="GO:0000781">
    <property type="term" value="C:chromosome, telomeric region"/>
    <property type="evidence" value="ECO:0007669"/>
    <property type="project" value="UniProtKB-SubCell"/>
</dbReference>
<keyword evidence="6 13" id="KW-0548">Nucleotidyltransferase</keyword>
<dbReference type="Pfam" id="PF00078">
    <property type="entry name" value="RVT_1"/>
    <property type="match status" value="1"/>
</dbReference>
<reference evidence="15 16" key="1">
    <citation type="journal article" date="2011" name="Proc. Natl. Acad. Sci. U.S.A.">
        <title>Evolutionary erosion of yeast sex chromosomes by mating-type switching accidents.</title>
        <authorList>
            <person name="Gordon J.L."/>
            <person name="Armisen D."/>
            <person name="Proux-Wera E."/>
            <person name="Oheigeartaigh S.S."/>
            <person name="Byrne K.P."/>
            <person name="Wolfe K.H."/>
        </authorList>
    </citation>
    <scope>NUCLEOTIDE SEQUENCE [LARGE SCALE GENOMIC DNA]</scope>
    <source>
        <strain evidence="16">ATCC 34711 / CBS 6284 / DSM 70876 / NBRC 10599 / NRRL Y-10934 / UCD 77-7</strain>
    </source>
</reference>
<dbReference type="STRING" id="1071380.I2H487"/>
<evidence type="ECO:0000256" key="4">
    <source>
        <dbReference type="ARBA" id="ARBA00022454"/>
    </source>
</evidence>
<dbReference type="PRINTS" id="PR01365">
    <property type="entry name" value="TELOMERASERT"/>
</dbReference>
<evidence type="ECO:0000256" key="13">
    <source>
        <dbReference type="RuleBase" id="RU365061"/>
    </source>
</evidence>
<evidence type="ECO:0000259" key="14">
    <source>
        <dbReference type="PROSITE" id="PS50878"/>
    </source>
</evidence>
<dbReference type="PROSITE" id="PS50878">
    <property type="entry name" value="RT_POL"/>
    <property type="match status" value="1"/>
</dbReference>
<evidence type="ECO:0000256" key="11">
    <source>
        <dbReference type="ARBA" id="ARBA00023242"/>
    </source>
</evidence>
<dbReference type="InterPro" id="IPR043502">
    <property type="entry name" value="DNA/RNA_pol_sf"/>
</dbReference>
<evidence type="ECO:0000256" key="2">
    <source>
        <dbReference type="ARBA" id="ARBA00012493"/>
    </source>
</evidence>
<dbReference type="GO" id="GO:0005730">
    <property type="term" value="C:nucleolus"/>
    <property type="evidence" value="ECO:0007669"/>
    <property type="project" value="EnsemblFungi"/>
</dbReference>
<evidence type="ECO:0000256" key="3">
    <source>
        <dbReference type="ARBA" id="ARBA00016182"/>
    </source>
</evidence>
<dbReference type="GO" id="GO:0070034">
    <property type="term" value="F:telomerase RNA binding"/>
    <property type="evidence" value="ECO:0007669"/>
    <property type="project" value="TreeGrafter"/>
</dbReference>
<dbReference type="KEGG" id="tbl:TBLA_0E01290"/>
<keyword evidence="11 13" id="KW-0539">Nucleus</keyword>
<keyword evidence="4 13" id="KW-0158">Chromosome</keyword>
<dbReference type="GO" id="GO:0046872">
    <property type="term" value="F:metal ion binding"/>
    <property type="evidence" value="ECO:0007669"/>
    <property type="project" value="UniProtKB-KW"/>
</dbReference>
<dbReference type="InParanoid" id="I2H487"/>
<name>I2H487_HENB6</name>
<evidence type="ECO:0000256" key="8">
    <source>
        <dbReference type="ARBA" id="ARBA00022842"/>
    </source>
</evidence>